<gene>
    <name evidence="1" type="ORF">N7G274_003447</name>
</gene>
<sequence>MTASKPSTWVEDYKSEVSALAMASSNFTKHLDGLPSKVRAKIFAYIIPQPVDLDFLGSDPAKWPKKPSTTFVITSLPGVIDRIDAQILNQTCFNFKSSTPRKGPVIHGCEVALAFLNHIKPTYVGHIRTITCDLDWYNKESASLLLQMLAKLATQPSRVINDIRFEFEAAPGAKRSKKGVVSKTFGFTLKGLIGLKITIFVVGLNRLPDADEFAVRMNQWFQRHHKLTSTHVNFLDRLPLEIKLMIYRNLPLAKWEVIHDPMHTVARKSTHKIRQFDPYDSNTVLPSSSLPLLMVNHQMSEEILPVLYGCGSLELEASSKWRHERNATRSGNDKATWITRRLHGLGSKAKFIKKVKIVIEMYSPRSRSYSREYTPSIKAVMDKVEECCDFQLADGYRTLPNDGIPIISVLWKAEVRRRCFLIKLPTRRNTELMVEVQTDFGYEAPGTLAYDSQCQIVREGFKSSVNGRRFKLDGFGSMIRA</sequence>
<evidence type="ECO:0008006" key="3">
    <source>
        <dbReference type="Google" id="ProtNLM"/>
    </source>
</evidence>
<evidence type="ECO:0000313" key="1">
    <source>
        <dbReference type="EMBL" id="KAL2043927.1"/>
    </source>
</evidence>
<reference evidence="1 2" key="1">
    <citation type="submission" date="2024-09" db="EMBL/GenBank/DDBJ databases">
        <title>Rethinking Asexuality: The Enigmatic Case of Functional Sexual Genes in Lepraria (Stereocaulaceae).</title>
        <authorList>
            <person name="Doellman M."/>
            <person name="Sun Y."/>
            <person name="Barcenas-Pena A."/>
            <person name="Lumbsch H.T."/>
            <person name="Grewe F."/>
        </authorList>
    </citation>
    <scope>NUCLEOTIDE SEQUENCE [LARGE SCALE GENOMIC DNA]</scope>
    <source>
        <strain evidence="1 2">Mercado 3170</strain>
    </source>
</reference>
<organism evidence="1 2">
    <name type="scientific">Stereocaulon virgatum</name>
    <dbReference type="NCBI Taxonomy" id="373712"/>
    <lineage>
        <taxon>Eukaryota</taxon>
        <taxon>Fungi</taxon>
        <taxon>Dikarya</taxon>
        <taxon>Ascomycota</taxon>
        <taxon>Pezizomycotina</taxon>
        <taxon>Lecanoromycetes</taxon>
        <taxon>OSLEUM clade</taxon>
        <taxon>Lecanoromycetidae</taxon>
        <taxon>Lecanorales</taxon>
        <taxon>Lecanorineae</taxon>
        <taxon>Stereocaulaceae</taxon>
        <taxon>Stereocaulon</taxon>
    </lineage>
</organism>
<dbReference type="EMBL" id="JBEFKJ010000010">
    <property type="protein sequence ID" value="KAL2043927.1"/>
    <property type="molecule type" value="Genomic_DNA"/>
</dbReference>
<proteinExistence type="predicted"/>
<dbReference type="Proteomes" id="UP001590950">
    <property type="component" value="Unassembled WGS sequence"/>
</dbReference>
<evidence type="ECO:0000313" key="2">
    <source>
        <dbReference type="Proteomes" id="UP001590950"/>
    </source>
</evidence>
<accession>A0ABR4ADM7</accession>
<comment type="caution">
    <text evidence="1">The sequence shown here is derived from an EMBL/GenBank/DDBJ whole genome shotgun (WGS) entry which is preliminary data.</text>
</comment>
<protein>
    <recommendedName>
        <fullName evidence="3">F-box domain-containing protein</fullName>
    </recommendedName>
</protein>
<name>A0ABR4ADM7_9LECA</name>
<keyword evidence="2" id="KW-1185">Reference proteome</keyword>